<evidence type="ECO:0000256" key="4">
    <source>
        <dbReference type="ARBA" id="ARBA00022840"/>
    </source>
</evidence>
<dbReference type="InterPro" id="IPR000719">
    <property type="entry name" value="Prot_kinase_dom"/>
</dbReference>
<dbReference type="Pfam" id="PF13424">
    <property type="entry name" value="TPR_12"/>
    <property type="match status" value="2"/>
</dbReference>
<dbReference type="PANTHER" id="PTHR43289:SF34">
    <property type="entry name" value="SERINE_THREONINE-PROTEIN KINASE YBDM-RELATED"/>
    <property type="match status" value="1"/>
</dbReference>
<keyword evidence="7" id="KW-0175">Coiled coil</keyword>
<keyword evidence="1" id="KW-0808">Transferase</keyword>
<sequence length="866" mass="97793">MAREKENWNQIEALFEDLVCMPESQKSERLESLKHSDFPTYTLLKSLLDADKNPAPIFGNSAQVILEEWSKDPDLVGTQIGAFRLDQLIGQGAMGSVFKAIRTDGQFDQTVAIKLMKSQVLNSSNRDLFQRERQILAKLNHPGIARLYDGGFVDDGRPYFSMEWVSGKSLSDYSESQNLTIKQRIRLFIHVCEAVSYAHQSLVLHLDLKPQNILVDQSGRVKLLDFGVSKLIEEHQSTDTSAFTLAYASPEQLEKRDLNTASDIYALGVIFIELLDGRHPFEPLLKKPLELKKAILSGNNPNLLLAEDKLSAFAEDLRAIANRCTAAKPVDRYSTVNQIINDLHAFLGDYPISIRKHDLNYKAAKYFRRNRALVASIFIGTLVIFSMGTYYTLQLQKQRDRAEAEAKKANQITELLTDIFMAADPNIGGADTITAVNLLDQGIENLTNNMQDDPELYSDMLLRLAPVYFNLGQYEKGEKIAQQGFEIYTSIPDISAENLASAEMVISQAHYYYGELDTSKIIIDKAFERLQDHKITNGEIYASILTQMGNVNLDLGNIVLADSIYRLAHEQYLQLREAPHTDLAFTLHMMGSTSRDLGDFKSGETFLLQSLAMKRELYDEPHLEIAYTYNYLGSLYQGMEQYEKALDYIQKSYQQRKAILGTFHVETLASMANTARTYNHINKYKEAIAIYDSTLLIVDSLFGKKHYYYAGLIGNQGNSYYFLGDYAIAKEKVEESRRLYAELNPGNLLAQAAPLSRLADIAVKESDLKTASELYLKALEIREGNLPAGHIQITQSQQTLGECLLDLGDYPTAIEYLELALNTLTEDTEQHEAKITQLHQSLLTAYHATNNLEKVSFYEQQLALKD</sequence>
<dbReference type="Proteomes" id="UP001163156">
    <property type="component" value="Chromosome"/>
</dbReference>
<keyword evidence="8" id="KW-0812">Transmembrane</keyword>
<dbReference type="SMART" id="SM00220">
    <property type="entry name" value="S_TKc"/>
    <property type="match status" value="1"/>
</dbReference>
<keyword evidence="3 10" id="KW-0418">Kinase</keyword>
<evidence type="ECO:0000256" key="5">
    <source>
        <dbReference type="PROSITE-ProRule" id="PRU00339"/>
    </source>
</evidence>
<feature type="transmembrane region" description="Helical" evidence="8">
    <location>
        <begin position="372"/>
        <end position="393"/>
    </location>
</feature>
<evidence type="ECO:0000256" key="8">
    <source>
        <dbReference type="SAM" id="Phobius"/>
    </source>
</evidence>
<keyword evidence="2 6" id="KW-0547">Nucleotide-binding</keyword>
<dbReference type="Pfam" id="PF00069">
    <property type="entry name" value="Pkinase"/>
    <property type="match status" value="1"/>
</dbReference>
<dbReference type="SUPFAM" id="SSF56112">
    <property type="entry name" value="Protein kinase-like (PK-like)"/>
    <property type="match status" value="1"/>
</dbReference>
<keyword evidence="11" id="KW-1185">Reference proteome</keyword>
<dbReference type="PANTHER" id="PTHR43289">
    <property type="entry name" value="MITOGEN-ACTIVATED PROTEIN KINASE KINASE KINASE 20-RELATED"/>
    <property type="match status" value="1"/>
</dbReference>
<dbReference type="SMART" id="SM00028">
    <property type="entry name" value="TPR"/>
    <property type="match status" value="8"/>
</dbReference>
<keyword evidence="8" id="KW-1133">Transmembrane helix</keyword>
<dbReference type="PROSITE" id="PS50011">
    <property type="entry name" value="PROTEIN_KINASE_DOM"/>
    <property type="match status" value="1"/>
</dbReference>
<dbReference type="InterPro" id="IPR017441">
    <property type="entry name" value="Protein_kinase_ATP_BS"/>
</dbReference>
<protein>
    <submittedName>
        <fullName evidence="10">Serine/threonine-protein kinase</fullName>
    </submittedName>
</protein>
<keyword evidence="4 6" id="KW-0067">ATP-binding</keyword>
<dbReference type="PROSITE" id="PS50005">
    <property type="entry name" value="TPR"/>
    <property type="match status" value="1"/>
</dbReference>
<evidence type="ECO:0000256" key="7">
    <source>
        <dbReference type="SAM" id="Coils"/>
    </source>
</evidence>
<evidence type="ECO:0000313" key="11">
    <source>
        <dbReference type="Proteomes" id="UP001163156"/>
    </source>
</evidence>
<evidence type="ECO:0000256" key="2">
    <source>
        <dbReference type="ARBA" id="ARBA00022741"/>
    </source>
</evidence>
<dbReference type="SUPFAM" id="SSF48452">
    <property type="entry name" value="TPR-like"/>
    <property type="match status" value="3"/>
</dbReference>
<evidence type="ECO:0000256" key="3">
    <source>
        <dbReference type="ARBA" id="ARBA00022777"/>
    </source>
</evidence>
<evidence type="ECO:0000259" key="9">
    <source>
        <dbReference type="PROSITE" id="PS50011"/>
    </source>
</evidence>
<accession>A0ABY6MG60</accession>
<name>A0ABY6MG60_9BACT</name>
<organism evidence="10 11">
    <name type="scientific">Algoriphagus halophytocola</name>
    <dbReference type="NCBI Taxonomy" id="2991499"/>
    <lineage>
        <taxon>Bacteria</taxon>
        <taxon>Pseudomonadati</taxon>
        <taxon>Bacteroidota</taxon>
        <taxon>Cytophagia</taxon>
        <taxon>Cytophagales</taxon>
        <taxon>Cyclobacteriaceae</taxon>
        <taxon>Algoriphagus</taxon>
    </lineage>
</organism>
<feature type="binding site" evidence="6">
    <location>
        <position position="114"/>
    </location>
    <ligand>
        <name>ATP</name>
        <dbReference type="ChEBI" id="CHEBI:30616"/>
    </ligand>
</feature>
<dbReference type="InterPro" id="IPR008271">
    <property type="entry name" value="Ser/Thr_kinase_AS"/>
</dbReference>
<reference evidence="10" key="1">
    <citation type="submission" date="2022-10" db="EMBL/GenBank/DDBJ databases">
        <title>Algoriphagus sp. a novel bacteria isolate from halophytes salicornia europaea.</title>
        <authorList>
            <person name="Peng Y."/>
            <person name="Jiang L."/>
            <person name="Lee J."/>
        </authorList>
    </citation>
    <scope>NUCLEOTIDE SEQUENCE</scope>
    <source>
        <strain evidence="10">TR-M5</strain>
    </source>
</reference>
<keyword evidence="5" id="KW-0802">TPR repeat</keyword>
<dbReference type="InterPro" id="IPR011009">
    <property type="entry name" value="Kinase-like_dom_sf"/>
</dbReference>
<dbReference type="EMBL" id="CP110226">
    <property type="protein sequence ID" value="UZD22776.1"/>
    <property type="molecule type" value="Genomic_DNA"/>
</dbReference>
<dbReference type="Gene3D" id="1.10.510.10">
    <property type="entry name" value="Transferase(Phosphotransferase) domain 1"/>
    <property type="match status" value="1"/>
</dbReference>
<dbReference type="RefSeq" id="WP_264809300.1">
    <property type="nucleotide sequence ID" value="NZ_CP110226.1"/>
</dbReference>
<evidence type="ECO:0000313" key="10">
    <source>
        <dbReference type="EMBL" id="UZD22776.1"/>
    </source>
</evidence>
<keyword evidence="8" id="KW-0472">Membrane</keyword>
<proteinExistence type="predicted"/>
<dbReference type="PROSITE" id="PS00108">
    <property type="entry name" value="PROTEIN_KINASE_ST"/>
    <property type="match status" value="1"/>
</dbReference>
<feature type="coiled-coil region" evidence="7">
    <location>
        <begin position="814"/>
        <end position="841"/>
    </location>
</feature>
<feature type="repeat" description="TPR" evidence="5">
    <location>
        <begin position="626"/>
        <end position="659"/>
    </location>
</feature>
<dbReference type="PROSITE" id="PS00107">
    <property type="entry name" value="PROTEIN_KINASE_ATP"/>
    <property type="match status" value="1"/>
</dbReference>
<feature type="domain" description="Protein kinase" evidence="9">
    <location>
        <begin position="83"/>
        <end position="347"/>
    </location>
</feature>
<dbReference type="InterPro" id="IPR019734">
    <property type="entry name" value="TPR_rpt"/>
</dbReference>
<dbReference type="CDD" id="cd14014">
    <property type="entry name" value="STKc_PknB_like"/>
    <property type="match status" value="1"/>
</dbReference>
<evidence type="ECO:0000256" key="1">
    <source>
        <dbReference type="ARBA" id="ARBA00022679"/>
    </source>
</evidence>
<dbReference type="GO" id="GO:0016301">
    <property type="term" value="F:kinase activity"/>
    <property type="evidence" value="ECO:0007669"/>
    <property type="project" value="UniProtKB-KW"/>
</dbReference>
<dbReference type="Gene3D" id="1.25.40.10">
    <property type="entry name" value="Tetratricopeptide repeat domain"/>
    <property type="match status" value="3"/>
</dbReference>
<gene>
    <name evidence="10" type="ORF">OM944_19265</name>
</gene>
<dbReference type="InterPro" id="IPR011990">
    <property type="entry name" value="TPR-like_helical_dom_sf"/>
</dbReference>
<evidence type="ECO:0000256" key="6">
    <source>
        <dbReference type="PROSITE-ProRule" id="PRU10141"/>
    </source>
</evidence>